<reference evidence="1 2" key="1">
    <citation type="submission" date="2023-11" db="EMBL/GenBank/DDBJ databases">
        <title>Arctic aerobic anoxygenic photoheterotroph Sediminicoccus rosea KRV36 adapts its photosynthesis to long days of polar summer.</title>
        <authorList>
            <person name="Tomasch J."/>
            <person name="Kopejtka K."/>
            <person name="Bily T."/>
            <person name="Gardiner A.T."/>
            <person name="Gardian Z."/>
            <person name="Shivaramu S."/>
            <person name="Koblizek M."/>
            <person name="Engelhardt F."/>
            <person name="Kaftan D."/>
        </authorList>
    </citation>
    <scope>NUCLEOTIDE SEQUENCE [LARGE SCALE GENOMIC DNA]</scope>
    <source>
        <strain evidence="1 2">R-30</strain>
    </source>
</reference>
<dbReference type="Proteomes" id="UP001305521">
    <property type="component" value="Chromosome"/>
</dbReference>
<accession>A0ABZ0PNT8</accession>
<evidence type="ECO:0000313" key="2">
    <source>
        <dbReference type="Proteomes" id="UP001305521"/>
    </source>
</evidence>
<dbReference type="EMBL" id="CP137852">
    <property type="protein sequence ID" value="WPB87369.1"/>
    <property type="molecule type" value="Genomic_DNA"/>
</dbReference>
<keyword evidence="2" id="KW-1185">Reference proteome</keyword>
<dbReference type="Gene3D" id="3.40.50.1820">
    <property type="entry name" value="alpha/beta hydrolase"/>
    <property type="match status" value="1"/>
</dbReference>
<sequence length="350" mass="37214">MNTTVYFATNRQLQGDGTNAAHYAGESGPAGLPGRVTHAVGFVEGTDLARLEAGRLARIEGVAADDFSDTVAADLTSGRNLLIFVHGFANSFTDSITRAAFNREWLAASGITAADCSVVSFSWPSRGVVVDPGDVLGGLALGPMTLALKLLGITASPLANAYFEDQAAAAASAADLVSFLDRLRPAMRRVRRRGGRVFLLAHSMGNWALEAALNRWAAMGLPPGALFDEALSAAADCPHAEAGRGPAWLGHLAALSGRVSLYHSAGDQVLRLSQVVNNIQRLGRSGPVDRTDLTRYPRESSRFVDCERLEDAGPGLSLDSSHQFYRRIPEVRDDMARVMDDRGAGGRVVL</sequence>
<dbReference type="InterPro" id="IPR010297">
    <property type="entry name" value="DUF900_hydrolase"/>
</dbReference>
<dbReference type="InterPro" id="IPR029058">
    <property type="entry name" value="AB_hydrolase_fold"/>
</dbReference>
<proteinExistence type="predicted"/>
<protein>
    <submittedName>
        <fullName evidence="1">Alpha/beta fold hydrolase</fullName>
    </submittedName>
</protein>
<dbReference type="Pfam" id="PF05990">
    <property type="entry name" value="DUF900"/>
    <property type="match status" value="1"/>
</dbReference>
<gene>
    <name evidence="1" type="ORF">R9Z33_10900</name>
</gene>
<dbReference type="SUPFAM" id="SSF53474">
    <property type="entry name" value="alpha/beta-Hydrolases"/>
    <property type="match status" value="1"/>
</dbReference>
<name>A0ABZ0PNT8_9PROT</name>
<evidence type="ECO:0000313" key="1">
    <source>
        <dbReference type="EMBL" id="WPB87369.1"/>
    </source>
</evidence>
<keyword evidence="1" id="KW-0378">Hydrolase</keyword>
<organism evidence="1 2">
    <name type="scientific">Sediminicoccus rosea</name>
    <dbReference type="NCBI Taxonomy" id="1225128"/>
    <lineage>
        <taxon>Bacteria</taxon>
        <taxon>Pseudomonadati</taxon>
        <taxon>Pseudomonadota</taxon>
        <taxon>Alphaproteobacteria</taxon>
        <taxon>Acetobacterales</taxon>
        <taxon>Roseomonadaceae</taxon>
        <taxon>Sediminicoccus</taxon>
    </lineage>
</organism>
<dbReference type="GO" id="GO:0016787">
    <property type="term" value="F:hydrolase activity"/>
    <property type="evidence" value="ECO:0007669"/>
    <property type="project" value="UniProtKB-KW"/>
</dbReference>
<dbReference type="RefSeq" id="WP_318651322.1">
    <property type="nucleotide sequence ID" value="NZ_CP137852.1"/>
</dbReference>